<dbReference type="GO" id="GO:0003676">
    <property type="term" value="F:nucleic acid binding"/>
    <property type="evidence" value="ECO:0007669"/>
    <property type="project" value="InterPro"/>
</dbReference>
<dbReference type="InterPro" id="IPR054722">
    <property type="entry name" value="PolX-like_BBD"/>
</dbReference>
<organism evidence="4 5">
    <name type="scientific">Trichinella spiralis</name>
    <name type="common">Trichina worm</name>
    <dbReference type="NCBI Taxonomy" id="6334"/>
    <lineage>
        <taxon>Eukaryota</taxon>
        <taxon>Metazoa</taxon>
        <taxon>Ecdysozoa</taxon>
        <taxon>Nematoda</taxon>
        <taxon>Enoplea</taxon>
        <taxon>Dorylaimia</taxon>
        <taxon>Trichinellida</taxon>
        <taxon>Trichinellidae</taxon>
        <taxon>Trichinella</taxon>
    </lineage>
</organism>
<keyword evidence="1" id="KW-0863">Zinc-finger</keyword>
<gene>
    <name evidence="4" type="primary">TY5B</name>
    <name evidence="4" type="ORF">T01_10217</name>
</gene>
<keyword evidence="1" id="KW-0862">Zinc</keyword>
<accession>A0A0V1AW00</accession>
<comment type="caution">
    <text evidence="4">The sequence shown here is derived from an EMBL/GenBank/DDBJ whole genome shotgun (WGS) entry which is preliminary data.</text>
</comment>
<dbReference type="Pfam" id="PF22936">
    <property type="entry name" value="Pol_BBD"/>
    <property type="match status" value="1"/>
</dbReference>
<evidence type="ECO:0000313" key="4">
    <source>
        <dbReference type="EMBL" id="KRY28842.1"/>
    </source>
</evidence>
<evidence type="ECO:0000256" key="2">
    <source>
        <dbReference type="SAM" id="MobiDB-lite"/>
    </source>
</evidence>
<dbReference type="InterPro" id="IPR001878">
    <property type="entry name" value="Znf_CCHC"/>
</dbReference>
<dbReference type="PROSITE" id="PS50158">
    <property type="entry name" value="ZF_CCHC"/>
    <property type="match status" value="1"/>
</dbReference>
<dbReference type="GO" id="GO:0008270">
    <property type="term" value="F:zinc ion binding"/>
    <property type="evidence" value="ECO:0007669"/>
    <property type="project" value="UniProtKB-KW"/>
</dbReference>
<protein>
    <submittedName>
        <fullName evidence="4">Putative transposon</fullName>
    </submittedName>
</protein>
<name>A0A0V1AW00_TRISP</name>
<keyword evidence="5" id="KW-1185">Reference proteome</keyword>
<dbReference type="OrthoDB" id="7611892at2759"/>
<dbReference type="eggNOG" id="KOG0017">
    <property type="taxonomic scope" value="Eukaryota"/>
</dbReference>
<keyword evidence="1" id="KW-0479">Metal-binding</keyword>
<dbReference type="PANTHER" id="PTHR47592:SF27">
    <property type="entry name" value="OS08G0421700 PROTEIN"/>
    <property type="match status" value="1"/>
</dbReference>
<dbReference type="Pfam" id="PF25597">
    <property type="entry name" value="SH3_retrovirus"/>
    <property type="match status" value="1"/>
</dbReference>
<feature type="domain" description="CCHC-type" evidence="3">
    <location>
        <begin position="31"/>
        <end position="47"/>
    </location>
</feature>
<feature type="region of interest" description="Disordered" evidence="2">
    <location>
        <begin position="259"/>
        <end position="280"/>
    </location>
</feature>
<feature type="region of interest" description="Disordered" evidence="2">
    <location>
        <begin position="348"/>
        <end position="369"/>
    </location>
</feature>
<dbReference type="PANTHER" id="PTHR47592">
    <property type="entry name" value="PBF68 PROTEIN"/>
    <property type="match status" value="1"/>
</dbReference>
<feature type="compositionally biased region" description="Polar residues" evidence="2">
    <location>
        <begin position="49"/>
        <end position="64"/>
    </location>
</feature>
<dbReference type="EMBL" id="JYDH01000189">
    <property type="protein sequence ID" value="KRY28842.1"/>
    <property type="molecule type" value="Genomic_DNA"/>
</dbReference>
<dbReference type="Proteomes" id="UP000054776">
    <property type="component" value="Unassembled WGS sequence"/>
</dbReference>
<evidence type="ECO:0000256" key="1">
    <source>
        <dbReference type="PROSITE-ProRule" id="PRU00047"/>
    </source>
</evidence>
<sequence length="369" mass="41635">MFARGNCQLKNSQRAIEKSHRKDNEKSFKHKCHCCGKVGHMAKHCRSNPAPQSQQRRRNTQMTHQDCYPDKTYEISLCIGGRSHSKWCLDSGASSHMCSNKEMFLSMKNMKRTLSLANNKSTEIMGTGTANLEIPGSDGMRSVKLHNTLYVPDLRSNLLSVAKITEKGFQVIFQENAAMIANQNLGTVMVAHKEDESKAYRLWCPAERKVFKSRDVKFTGKFGNDETLYQLTAQNQEWPANDTREKENETLELQLTANESNETHQSGGTPVQNEAEQVTERRKIKVLPGKPRLVRSGRRGRPKKVYQKEEVQPVTCEDVASIAQMNDPKSAAEALSCRESKEWLEAMKHGSGRSNESLKPKVGMVISEC</sequence>
<evidence type="ECO:0000313" key="5">
    <source>
        <dbReference type="Proteomes" id="UP000054776"/>
    </source>
</evidence>
<proteinExistence type="predicted"/>
<evidence type="ECO:0000259" key="3">
    <source>
        <dbReference type="PROSITE" id="PS50158"/>
    </source>
</evidence>
<dbReference type="STRING" id="6334.A0A0V1AW00"/>
<dbReference type="InParanoid" id="A0A0V1AW00"/>
<feature type="compositionally biased region" description="Polar residues" evidence="2">
    <location>
        <begin position="259"/>
        <end position="276"/>
    </location>
</feature>
<reference evidence="4 5" key="1">
    <citation type="submission" date="2015-01" db="EMBL/GenBank/DDBJ databases">
        <title>Evolution of Trichinella species and genotypes.</title>
        <authorList>
            <person name="Korhonen P.K."/>
            <person name="Edoardo P."/>
            <person name="Giuseppe L.R."/>
            <person name="Gasser R.B."/>
        </authorList>
    </citation>
    <scope>NUCLEOTIDE SEQUENCE [LARGE SCALE GENOMIC DNA]</scope>
    <source>
        <strain evidence="4">ISS3</strain>
    </source>
</reference>
<dbReference type="InterPro" id="IPR057670">
    <property type="entry name" value="SH3_retrovirus"/>
</dbReference>
<feature type="region of interest" description="Disordered" evidence="2">
    <location>
        <begin position="43"/>
        <end position="64"/>
    </location>
</feature>
<dbReference type="AlphaFoldDB" id="A0A0V1AW00"/>